<dbReference type="EMBL" id="MAJU01000023">
    <property type="protein sequence ID" value="OCH19097.1"/>
    <property type="molecule type" value="Genomic_DNA"/>
</dbReference>
<proteinExistence type="predicted"/>
<evidence type="ECO:0000313" key="1">
    <source>
        <dbReference type="EMBL" id="OCH19097.1"/>
    </source>
</evidence>
<sequence>MKKLIEVLIGLAKQYPLHENFNWEIPENCPLDFPDGLLSEFERNIYLKHNLSSFLTVDKHTNRYWVIQEWGGIRSLKKNDRNDALLSKLDLELSKGILTRPTFSVISSLSKVASFIDCSNYAIYDSRVIYSLNWLMFKYTGLTEYYPQPSGRNAELSKFDLNTIFNLSDREITYISHKTAYHNYCNLLKTLSFEMYGKNEPYLAEMLLFSIAPSYIVNDIKKSMTISLKRA</sequence>
<protein>
    <submittedName>
        <fullName evidence="1">Uncharacterized protein</fullName>
    </submittedName>
</protein>
<dbReference type="AlphaFoldDB" id="A0A1B9NW49"/>
<organism evidence="1 2">
    <name type="scientific">Aliivibrio logei</name>
    <name type="common">Vibrio logei</name>
    <dbReference type="NCBI Taxonomy" id="688"/>
    <lineage>
        <taxon>Bacteria</taxon>
        <taxon>Pseudomonadati</taxon>
        <taxon>Pseudomonadota</taxon>
        <taxon>Gammaproteobacteria</taxon>
        <taxon>Vibrionales</taxon>
        <taxon>Vibrionaceae</taxon>
        <taxon>Aliivibrio</taxon>
    </lineage>
</organism>
<accession>A0A1B9NW49</accession>
<comment type="caution">
    <text evidence="1">The sequence shown here is derived from an EMBL/GenBank/DDBJ whole genome shotgun (WGS) entry which is preliminary data.</text>
</comment>
<dbReference type="OrthoDB" id="700654at2"/>
<name>A0A1B9NW49_ALILO</name>
<reference evidence="1 2" key="1">
    <citation type="submission" date="2016-06" db="EMBL/GenBank/DDBJ databases">
        <authorList>
            <person name="Kjaerup R.B."/>
            <person name="Dalgaard T.S."/>
            <person name="Juul-Madsen H.R."/>
        </authorList>
    </citation>
    <scope>NUCLEOTIDE SEQUENCE [LARGE SCALE GENOMIC DNA]</scope>
    <source>
        <strain evidence="1 2">1S159</strain>
    </source>
</reference>
<dbReference type="RefSeq" id="WP_065611811.1">
    <property type="nucleotide sequence ID" value="NZ_CAWMPN010000023.1"/>
</dbReference>
<dbReference type="STRING" id="688.A6E04_16865"/>
<gene>
    <name evidence="1" type="ORF">A6E04_16865</name>
</gene>
<dbReference type="Proteomes" id="UP000093523">
    <property type="component" value="Unassembled WGS sequence"/>
</dbReference>
<evidence type="ECO:0000313" key="2">
    <source>
        <dbReference type="Proteomes" id="UP000093523"/>
    </source>
</evidence>